<comment type="similarity">
    <text evidence="2">Belongs to the VPS35 family.</text>
</comment>
<dbReference type="PANTHER" id="PTHR11099:SF6">
    <property type="entry name" value="VACUOLAR PROTEIN SORTING-ASSOCIATED PROTEIN 35B"/>
    <property type="match status" value="1"/>
</dbReference>
<evidence type="ECO:0000256" key="4">
    <source>
        <dbReference type="ARBA" id="ARBA00022927"/>
    </source>
</evidence>
<keyword evidence="4" id="KW-0653">Protein transport</keyword>
<proteinExistence type="inferred from homology"/>
<dbReference type="InterPro" id="IPR005378">
    <property type="entry name" value="Vps35"/>
</dbReference>
<evidence type="ECO:0000256" key="3">
    <source>
        <dbReference type="ARBA" id="ARBA00022448"/>
    </source>
</evidence>
<dbReference type="Proteomes" id="UP001289374">
    <property type="component" value="Unassembled WGS sequence"/>
</dbReference>
<evidence type="ECO:0000256" key="2">
    <source>
        <dbReference type="ARBA" id="ARBA00006536"/>
    </source>
</evidence>
<comment type="caution">
    <text evidence="7">The sequence shown here is derived from an EMBL/GenBank/DDBJ whole genome shotgun (WGS) entry which is preliminary data.</text>
</comment>
<dbReference type="Pfam" id="PF03635">
    <property type="entry name" value="Vps35"/>
    <property type="match status" value="1"/>
</dbReference>
<feature type="signal peptide" evidence="6">
    <location>
        <begin position="1"/>
        <end position="18"/>
    </location>
</feature>
<evidence type="ECO:0000313" key="8">
    <source>
        <dbReference type="Proteomes" id="UP001289374"/>
    </source>
</evidence>
<evidence type="ECO:0000256" key="5">
    <source>
        <dbReference type="ARBA" id="ARBA00023136"/>
    </source>
</evidence>
<sequence length="164" mass="18288">MFCFGMIAVIIESLSVVPAPELALRLYLQCAEYSAKLLKKPDQCRAVYACSHLFWVDDQDGIKDGERVLLCLKRSLRIANAAQQMANVTRVAVDLYLYYFEKGNPQITASVIQGLVDLIKTEMQSDSATGGPASDAFFTSTLRYIQFQKQKGGAMGEKYEPIKM</sequence>
<protein>
    <submittedName>
        <fullName evidence="7">Vacuolar protein sorting-associated protein 35B</fullName>
    </submittedName>
</protein>
<dbReference type="GO" id="GO:0042147">
    <property type="term" value="P:retrograde transport, endosome to Golgi"/>
    <property type="evidence" value="ECO:0007669"/>
    <property type="project" value="InterPro"/>
</dbReference>
<keyword evidence="6" id="KW-0732">Signal</keyword>
<accession>A0AAE2BMG3</accession>
<organism evidence="7 8">
    <name type="scientific">Sesamum angolense</name>
    <dbReference type="NCBI Taxonomy" id="2727404"/>
    <lineage>
        <taxon>Eukaryota</taxon>
        <taxon>Viridiplantae</taxon>
        <taxon>Streptophyta</taxon>
        <taxon>Embryophyta</taxon>
        <taxon>Tracheophyta</taxon>
        <taxon>Spermatophyta</taxon>
        <taxon>Magnoliopsida</taxon>
        <taxon>eudicotyledons</taxon>
        <taxon>Gunneridae</taxon>
        <taxon>Pentapetalae</taxon>
        <taxon>asterids</taxon>
        <taxon>lamiids</taxon>
        <taxon>Lamiales</taxon>
        <taxon>Pedaliaceae</taxon>
        <taxon>Sesamum</taxon>
    </lineage>
</organism>
<reference evidence="7" key="1">
    <citation type="submission" date="2020-06" db="EMBL/GenBank/DDBJ databases">
        <authorList>
            <person name="Li T."/>
            <person name="Hu X."/>
            <person name="Zhang T."/>
            <person name="Song X."/>
            <person name="Zhang H."/>
            <person name="Dai N."/>
            <person name="Sheng W."/>
            <person name="Hou X."/>
            <person name="Wei L."/>
        </authorList>
    </citation>
    <scope>NUCLEOTIDE SEQUENCE</scope>
    <source>
        <strain evidence="7">K16</strain>
        <tissue evidence="7">Leaf</tissue>
    </source>
</reference>
<feature type="chain" id="PRO_5042184383" evidence="6">
    <location>
        <begin position="19"/>
        <end position="164"/>
    </location>
</feature>
<dbReference type="GO" id="GO:0030906">
    <property type="term" value="C:retromer, cargo-selective complex"/>
    <property type="evidence" value="ECO:0007669"/>
    <property type="project" value="InterPro"/>
</dbReference>
<dbReference type="GO" id="GO:0005770">
    <property type="term" value="C:late endosome"/>
    <property type="evidence" value="ECO:0007669"/>
    <property type="project" value="TreeGrafter"/>
</dbReference>
<dbReference type="Gene3D" id="1.25.40.660">
    <property type="entry name" value="Vacuolar protein sorting-associated protein 35, helical subcomplex Vps35-C"/>
    <property type="match status" value="1"/>
</dbReference>
<dbReference type="AlphaFoldDB" id="A0AAE2BMG3"/>
<gene>
    <name evidence="7" type="ORF">Sango_2144900</name>
</gene>
<dbReference type="EMBL" id="JACGWL010000012">
    <property type="protein sequence ID" value="KAK4390816.1"/>
    <property type="molecule type" value="Genomic_DNA"/>
</dbReference>
<evidence type="ECO:0000313" key="7">
    <source>
        <dbReference type="EMBL" id="KAK4390816.1"/>
    </source>
</evidence>
<name>A0AAE2BMG3_9LAMI</name>
<dbReference type="GO" id="GO:0006886">
    <property type="term" value="P:intracellular protein transport"/>
    <property type="evidence" value="ECO:0007669"/>
    <property type="project" value="TreeGrafter"/>
</dbReference>
<dbReference type="GO" id="GO:0005829">
    <property type="term" value="C:cytosol"/>
    <property type="evidence" value="ECO:0007669"/>
    <property type="project" value="GOC"/>
</dbReference>
<dbReference type="PANTHER" id="PTHR11099">
    <property type="entry name" value="VACUOLAR SORTING PROTEIN 35"/>
    <property type="match status" value="1"/>
</dbReference>
<keyword evidence="5" id="KW-0472">Membrane</keyword>
<evidence type="ECO:0000256" key="6">
    <source>
        <dbReference type="SAM" id="SignalP"/>
    </source>
</evidence>
<comment type="subcellular location">
    <subcellularLocation>
        <location evidence="1">Membrane</location>
        <topology evidence="1">Peripheral membrane protein</topology>
    </subcellularLocation>
</comment>
<reference evidence="7" key="2">
    <citation type="journal article" date="2024" name="Plant">
        <title>Genomic evolution and insights into agronomic trait innovations of Sesamum species.</title>
        <authorList>
            <person name="Miao H."/>
            <person name="Wang L."/>
            <person name="Qu L."/>
            <person name="Liu H."/>
            <person name="Sun Y."/>
            <person name="Le M."/>
            <person name="Wang Q."/>
            <person name="Wei S."/>
            <person name="Zheng Y."/>
            <person name="Lin W."/>
            <person name="Duan Y."/>
            <person name="Cao H."/>
            <person name="Xiong S."/>
            <person name="Wang X."/>
            <person name="Wei L."/>
            <person name="Li C."/>
            <person name="Ma Q."/>
            <person name="Ju M."/>
            <person name="Zhao R."/>
            <person name="Li G."/>
            <person name="Mu C."/>
            <person name="Tian Q."/>
            <person name="Mei H."/>
            <person name="Zhang T."/>
            <person name="Gao T."/>
            <person name="Zhang H."/>
        </authorList>
    </citation>
    <scope>NUCLEOTIDE SEQUENCE</scope>
    <source>
        <strain evidence="7">K16</strain>
    </source>
</reference>
<keyword evidence="8" id="KW-1185">Reference proteome</keyword>
<evidence type="ECO:0000256" key="1">
    <source>
        <dbReference type="ARBA" id="ARBA00004170"/>
    </source>
</evidence>
<keyword evidence="3" id="KW-0813">Transport</keyword>
<dbReference type="InterPro" id="IPR042491">
    <property type="entry name" value="Vps35_C"/>
</dbReference>